<reference evidence="2 3" key="1">
    <citation type="submission" date="2019-07" db="EMBL/GenBank/DDBJ databases">
        <title>Complete Genome Sequence of Leptotrichia wadei Strain JCM16777.</title>
        <authorList>
            <person name="Watanabe S."/>
            <person name="Cui L."/>
        </authorList>
    </citation>
    <scope>NUCLEOTIDE SEQUENCE [LARGE SCALE GENOMIC DNA]</scope>
    <source>
        <strain evidence="2 3">JCM16777</strain>
    </source>
</reference>
<organism evidence="2 3">
    <name type="scientific">Leptotrichia wadei</name>
    <dbReference type="NCBI Taxonomy" id="157687"/>
    <lineage>
        <taxon>Bacteria</taxon>
        <taxon>Fusobacteriati</taxon>
        <taxon>Fusobacteriota</taxon>
        <taxon>Fusobacteriia</taxon>
        <taxon>Fusobacteriales</taxon>
        <taxon>Leptotrichiaceae</taxon>
        <taxon>Leptotrichia</taxon>
    </lineage>
</organism>
<evidence type="ECO:0000256" key="1">
    <source>
        <dbReference type="ARBA" id="ARBA00009981"/>
    </source>
</evidence>
<dbReference type="SUPFAM" id="SSF143120">
    <property type="entry name" value="YefM-like"/>
    <property type="match status" value="1"/>
</dbReference>
<dbReference type="GeneID" id="84803926"/>
<dbReference type="InterPro" id="IPR036165">
    <property type="entry name" value="YefM-like_sf"/>
</dbReference>
<proteinExistence type="inferred from homology"/>
<dbReference type="AlphaFoldDB" id="A0A7U6L9X3"/>
<dbReference type="Proteomes" id="UP000321943">
    <property type="component" value="Chromosome"/>
</dbReference>
<accession>A0A7U6L9X3</accession>
<name>A0A7U6L9X3_9FUSO</name>
<dbReference type="RefSeq" id="WP_018499154.1">
    <property type="nucleotide sequence ID" value="NZ_AP019829.2"/>
</dbReference>
<gene>
    <name evidence="2" type="ORF">JCM16777_0577</name>
</gene>
<dbReference type="KEGG" id="lwd:JCM16777_0577"/>
<protein>
    <submittedName>
        <fullName evidence="2">Prevent-host-death family protein</fullName>
    </submittedName>
</protein>
<sequence length="85" mass="9770">MKAELDNLVSMKEANQNFSKVARMVDTNGSVVILKNNTPKYILVDYNLAKEVEKEPVKFAEDNELEMVSSKILKKYKKTFEELAK</sequence>
<evidence type="ECO:0000313" key="3">
    <source>
        <dbReference type="Proteomes" id="UP000321943"/>
    </source>
</evidence>
<evidence type="ECO:0000313" key="2">
    <source>
        <dbReference type="EMBL" id="BBM42328.1"/>
    </source>
</evidence>
<dbReference type="EMBL" id="AP019829">
    <property type="protein sequence ID" value="BBM42328.1"/>
    <property type="molecule type" value="Genomic_DNA"/>
</dbReference>
<comment type="similarity">
    <text evidence="1">Belongs to the phD/YefM antitoxin family.</text>
</comment>